<evidence type="ECO:0000256" key="4">
    <source>
        <dbReference type="ARBA" id="ARBA00022695"/>
    </source>
</evidence>
<reference evidence="17 23" key="3">
    <citation type="submission" date="2018-10" db="EMBL/GenBank/DDBJ databases">
        <title>Brevibacterium genomes from Austrain hard cheese rinds.</title>
        <authorList>
            <person name="Anast J.M."/>
            <person name="Dzieciol M."/>
            <person name="Schultz D.L."/>
            <person name="Mann E."/>
            <person name="Wagner M."/>
            <person name="Schmitz-Esser S."/>
        </authorList>
    </citation>
    <scope>NUCLEOTIDE SEQUENCE [LARGE SCALE GENOMIC DNA]</scope>
    <source>
        <strain evidence="17 23">L261</strain>
    </source>
</reference>
<dbReference type="PANTHER" id="PTHR33571">
    <property type="entry name" value="SSL8005 PROTEIN"/>
    <property type="match status" value="1"/>
</dbReference>
<evidence type="ECO:0000313" key="14">
    <source>
        <dbReference type="EMBL" id="PCC43191.1"/>
    </source>
</evidence>
<dbReference type="Proteomes" id="UP000217564">
    <property type="component" value="Unassembled WGS sequence"/>
</dbReference>
<dbReference type="EMBL" id="NRHA01000024">
    <property type="protein sequence ID" value="PCC52335.1"/>
    <property type="molecule type" value="Genomic_DNA"/>
</dbReference>
<evidence type="ECO:0000313" key="17">
    <source>
        <dbReference type="EMBL" id="TGD36549.1"/>
    </source>
</evidence>
<dbReference type="Proteomes" id="UP000283000">
    <property type="component" value="Chromosome"/>
</dbReference>
<dbReference type="EMBL" id="CP025334">
    <property type="protein sequence ID" value="AZT97749.1"/>
    <property type="molecule type" value="Genomic_DNA"/>
</dbReference>
<evidence type="ECO:0000313" key="15">
    <source>
        <dbReference type="EMBL" id="PCC46089.1"/>
    </source>
</evidence>
<dbReference type="GO" id="GO:0046872">
    <property type="term" value="F:metal ion binding"/>
    <property type="evidence" value="ECO:0007669"/>
    <property type="project" value="UniProtKB-KW"/>
</dbReference>
<keyword evidence="4" id="KW-0548">Nucleotidyltransferase</keyword>
<keyword evidence="8" id="KW-0460">Magnesium</keyword>
<dbReference type="PANTHER" id="PTHR33571:SF12">
    <property type="entry name" value="BSL3053 PROTEIN"/>
    <property type="match status" value="1"/>
</dbReference>
<reference evidence="18 19" key="1">
    <citation type="journal article" date="2017" name="Elife">
        <title>Extensive horizontal gene transfer in cheese-associated bacteria.</title>
        <authorList>
            <person name="Bonham K.S."/>
            <person name="Wolfe B.E."/>
            <person name="Dutton R.J."/>
        </authorList>
    </citation>
    <scope>NUCLEOTIDE SEQUENCE [LARGE SCALE GENOMIC DNA]</scope>
    <source>
        <strain evidence="16 19">738_8</strain>
        <strain evidence="15 18">947_7</strain>
        <strain evidence="14 20">962_8</strain>
        <strain evidence="13">JB5</strain>
    </source>
</reference>
<dbReference type="GO" id="GO:0005524">
    <property type="term" value="F:ATP binding"/>
    <property type="evidence" value="ECO:0007669"/>
    <property type="project" value="UniProtKB-KW"/>
</dbReference>
<dbReference type="Pfam" id="PF01381">
    <property type="entry name" value="HTH_3"/>
    <property type="match status" value="1"/>
</dbReference>
<evidence type="ECO:0000313" key="12">
    <source>
        <dbReference type="EMBL" id="AZT97749.1"/>
    </source>
</evidence>
<comment type="cofactor">
    <cofactor evidence="1">
        <name>Mg(2+)</name>
        <dbReference type="ChEBI" id="CHEBI:18420"/>
    </cofactor>
</comment>
<dbReference type="InterPro" id="IPR010982">
    <property type="entry name" value="Lambda_DNA-bd_dom_sf"/>
</dbReference>
<dbReference type="EMBL" id="NRGX01000001">
    <property type="protein sequence ID" value="PCC16992.1"/>
    <property type="molecule type" value="Genomic_DNA"/>
</dbReference>
<dbReference type="InterPro" id="IPR002934">
    <property type="entry name" value="Polymerase_NTP_transf_dom"/>
</dbReference>
<dbReference type="Proteomes" id="UP000218620">
    <property type="component" value="Unassembled WGS sequence"/>
</dbReference>
<proteinExistence type="inferred from homology"/>
<reference evidence="21 22" key="4">
    <citation type="submission" date="2019-01" db="EMBL/GenBank/DDBJ databases">
        <title>Comparative genomic analysis of Brevibacterium aurantiacum sheds light on its evolution and its adaptation to smear-ripened cheeses.</title>
        <authorList>
            <person name="Moineau S."/>
        </authorList>
    </citation>
    <scope>NUCLEOTIDE SEQUENCE [LARGE SCALE GENOMIC DNA]</scope>
    <source>
        <strain evidence="11 22">SMQ-1417</strain>
        <strain evidence="12 21">SMQ-1420</strain>
    </source>
</reference>
<organism evidence="15 18">
    <name type="scientific">Brevibacterium aurantiacum</name>
    <dbReference type="NCBI Taxonomy" id="273384"/>
    <lineage>
        <taxon>Bacteria</taxon>
        <taxon>Bacillati</taxon>
        <taxon>Actinomycetota</taxon>
        <taxon>Actinomycetes</taxon>
        <taxon>Micrococcales</taxon>
        <taxon>Brevibacteriaceae</taxon>
        <taxon>Brevibacterium</taxon>
    </lineage>
</organism>
<reference evidence="21 22" key="2">
    <citation type="submission" date="2017-12" db="EMBL/GenBank/DDBJ databases">
        <authorList>
            <person name="Levesque S."/>
        </authorList>
    </citation>
    <scope>NUCLEOTIDE SEQUENCE [LARGE SCALE GENOMIC DNA]</scope>
    <source>
        <strain evidence="11 22">SMQ-1417</strain>
        <strain evidence="12 21">SMQ-1420</strain>
    </source>
</reference>
<evidence type="ECO:0000313" key="21">
    <source>
        <dbReference type="Proteomes" id="UP000282731"/>
    </source>
</evidence>
<dbReference type="GO" id="GO:0016779">
    <property type="term" value="F:nucleotidyltransferase activity"/>
    <property type="evidence" value="ECO:0007669"/>
    <property type="project" value="UniProtKB-KW"/>
</dbReference>
<evidence type="ECO:0000313" key="20">
    <source>
        <dbReference type="Proteomes" id="UP000218620"/>
    </source>
</evidence>
<dbReference type="EMBL" id="NRGQ01000007">
    <property type="protein sequence ID" value="PCC43191.1"/>
    <property type="molecule type" value="Genomic_DNA"/>
</dbReference>
<evidence type="ECO:0000256" key="6">
    <source>
        <dbReference type="ARBA" id="ARBA00022741"/>
    </source>
</evidence>
<dbReference type="InterPro" id="IPR001387">
    <property type="entry name" value="Cro/C1-type_HTH"/>
</dbReference>
<evidence type="ECO:0000313" key="19">
    <source>
        <dbReference type="Proteomes" id="UP000217881"/>
    </source>
</evidence>
<dbReference type="PROSITE" id="PS50943">
    <property type="entry name" value="HTH_CROC1"/>
    <property type="match status" value="1"/>
</dbReference>
<evidence type="ECO:0000259" key="10">
    <source>
        <dbReference type="PROSITE" id="PS50943"/>
    </source>
</evidence>
<evidence type="ECO:0000313" key="18">
    <source>
        <dbReference type="Proteomes" id="UP000217564"/>
    </source>
</evidence>
<dbReference type="InterPro" id="IPR043519">
    <property type="entry name" value="NT_sf"/>
</dbReference>
<dbReference type="GO" id="GO:0003677">
    <property type="term" value="F:DNA binding"/>
    <property type="evidence" value="ECO:0007669"/>
    <property type="project" value="InterPro"/>
</dbReference>
<evidence type="ECO:0000256" key="3">
    <source>
        <dbReference type="ARBA" id="ARBA00022679"/>
    </source>
</evidence>
<feature type="domain" description="HTH cro/C1-type" evidence="10">
    <location>
        <begin position="2"/>
        <end position="47"/>
    </location>
</feature>
<evidence type="ECO:0000313" key="11">
    <source>
        <dbReference type="EMBL" id="AZT93950.1"/>
    </source>
</evidence>
<keyword evidence="5" id="KW-0479">Metal-binding</keyword>
<dbReference type="Proteomes" id="UP000218377">
    <property type="component" value="Unassembled WGS sequence"/>
</dbReference>
<dbReference type="SUPFAM" id="SSF81301">
    <property type="entry name" value="Nucleotidyltransferase"/>
    <property type="match status" value="1"/>
</dbReference>
<dbReference type="Gene3D" id="1.10.260.40">
    <property type="entry name" value="lambda repressor-like DNA-binding domains"/>
    <property type="match status" value="1"/>
</dbReference>
<dbReference type="EMBL" id="RHFF01000029">
    <property type="protein sequence ID" value="TGD36549.1"/>
    <property type="molecule type" value="Genomic_DNA"/>
</dbReference>
<keyword evidence="7" id="KW-0067">ATP-binding</keyword>
<keyword evidence="3" id="KW-0808">Transferase</keyword>
<keyword evidence="6" id="KW-0547">Nucleotide-binding</keyword>
<evidence type="ECO:0000313" key="23">
    <source>
        <dbReference type="Proteomes" id="UP000297736"/>
    </source>
</evidence>
<evidence type="ECO:0000256" key="9">
    <source>
        <dbReference type="ARBA" id="ARBA00038276"/>
    </source>
</evidence>
<sequence>MLTQSVLSRRAGFSQSFISAYERGNREPSVAALNLLLNMAGYSLAAIPEPETLRLVRSHSRELIKALARLSATNMSVFGSVARGDDRPDSDIDLLVDLDDSVGLFKLMRMRSRAEEILGCAVDMIPREGLKKEAAVTASRDEVSL</sequence>
<comment type="similarity">
    <text evidence="9">Belongs to the MntA antitoxin family.</text>
</comment>
<dbReference type="EMBL" id="NRGP01000017">
    <property type="protein sequence ID" value="PCC46089.1"/>
    <property type="molecule type" value="Genomic_DNA"/>
</dbReference>
<dbReference type="EMBL" id="CP025330">
    <property type="protein sequence ID" value="AZT93950.1"/>
    <property type="molecule type" value="Genomic_DNA"/>
</dbReference>
<evidence type="ECO:0000256" key="5">
    <source>
        <dbReference type="ARBA" id="ARBA00022723"/>
    </source>
</evidence>
<dbReference type="InterPro" id="IPR052038">
    <property type="entry name" value="Type-VII_TA_antitoxin"/>
</dbReference>
<name>A0A2A3Z3I5_BREAU</name>
<dbReference type="AlphaFoldDB" id="A0A2A3Z3I5"/>
<evidence type="ECO:0000313" key="16">
    <source>
        <dbReference type="EMBL" id="PCC52335.1"/>
    </source>
</evidence>
<protein>
    <submittedName>
        <fullName evidence="15">XRE family transcriptional regulator</fullName>
    </submittedName>
</protein>
<evidence type="ECO:0000256" key="8">
    <source>
        <dbReference type="ARBA" id="ARBA00022842"/>
    </source>
</evidence>
<keyword evidence="2" id="KW-1277">Toxin-antitoxin system</keyword>
<evidence type="ECO:0000256" key="7">
    <source>
        <dbReference type="ARBA" id="ARBA00022840"/>
    </source>
</evidence>
<dbReference type="Gene3D" id="3.30.460.10">
    <property type="entry name" value="Beta Polymerase, domain 2"/>
    <property type="match status" value="1"/>
</dbReference>
<evidence type="ECO:0000256" key="1">
    <source>
        <dbReference type="ARBA" id="ARBA00001946"/>
    </source>
</evidence>
<gene>
    <name evidence="16" type="ORF">CIK59_17270</name>
    <name evidence="15" type="ORF">CIK64_12415</name>
    <name evidence="14" type="ORF">CIK65_07790</name>
    <name evidence="13" type="ORF">CIK79_01005</name>
    <name evidence="11" type="ORF">CXR23_13020</name>
    <name evidence="12" type="ORF">CXR27_12665</name>
    <name evidence="17" type="ORF">EB834_19260</name>
</gene>
<dbReference type="Pfam" id="PF01909">
    <property type="entry name" value="NTP_transf_2"/>
    <property type="match status" value="1"/>
</dbReference>
<dbReference type="CDD" id="cd00093">
    <property type="entry name" value="HTH_XRE"/>
    <property type="match status" value="1"/>
</dbReference>
<dbReference type="Proteomes" id="UP000297736">
    <property type="component" value="Unassembled WGS sequence"/>
</dbReference>
<dbReference type="Proteomes" id="UP000282731">
    <property type="component" value="Chromosome"/>
</dbReference>
<evidence type="ECO:0000256" key="2">
    <source>
        <dbReference type="ARBA" id="ARBA00022649"/>
    </source>
</evidence>
<dbReference type="SUPFAM" id="SSF47413">
    <property type="entry name" value="lambda repressor-like DNA-binding domains"/>
    <property type="match status" value="1"/>
</dbReference>
<dbReference type="Proteomes" id="UP000217881">
    <property type="component" value="Unassembled WGS sequence"/>
</dbReference>
<evidence type="ECO:0000313" key="22">
    <source>
        <dbReference type="Proteomes" id="UP000283000"/>
    </source>
</evidence>
<accession>A0A2A3Z3I5</accession>
<evidence type="ECO:0000313" key="13">
    <source>
        <dbReference type="EMBL" id="PCC16992.1"/>
    </source>
</evidence>
<accession>A0A368M0M1</accession>